<dbReference type="GO" id="GO:0009159">
    <property type="term" value="P:deoxyribonucleoside monophosphate catabolic process"/>
    <property type="evidence" value="ECO:0007669"/>
    <property type="project" value="TreeGrafter"/>
</dbReference>
<dbReference type="OrthoDB" id="1691394at2"/>
<reference key="1">
    <citation type="submission" date="2010-11" db="EMBL/GenBank/DDBJ databases">
        <title>The complete sequence of chromosome of Isophaera pallida ATCC 43644.</title>
        <authorList>
            <consortium name="US DOE Joint Genome Institute (JGI-PGF)"/>
            <person name="Lucas S."/>
            <person name="Copeland A."/>
            <person name="Lapidus A."/>
            <person name="Bruce D."/>
            <person name="Goodwin L."/>
            <person name="Pitluck S."/>
            <person name="Kyrpides N."/>
            <person name="Mavromatis K."/>
            <person name="Pagani I."/>
            <person name="Ivanova N."/>
            <person name="Saunders E."/>
            <person name="Brettin T."/>
            <person name="Detter J.C."/>
            <person name="Han C."/>
            <person name="Tapia R."/>
            <person name="Land M."/>
            <person name="Hauser L."/>
            <person name="Markowitz V."/>
            <person name="Cheng J.-F."/>
            <person name="Hugenholtz P."/>
            <person name="Woyke T."/>
            <person name="Wu D."/>
            <person name="Eisen J.A."/>
        </authorList>
    </citation>
    <scope>NUCLEOTIDE SEQUENCE</scope>
    <source>
        <strain>ATCC 43644</strain>
    </source>
</reference>
<dbReference type="Gene3D" id="3.40.50.450">
    <property type="match status" value="1"/>
</dbReference>
<accession>E8R6B7</accession>
<keyword evidence="2" id="KW-1185">Reference proteome</keyword>
<dbReference type="EMBL" id="CP002353">
    <property type="protein sequence ID" value="ADV61818.1"/>
    <property type="molecule type" value="Genomic_DNA"/>
</dbReference>
<name>E8R6B7_ISOPI</name>
<dbReference type="KEGG" id="ipa:Isop_1232"/>
<dbReference type="HOGENOM" id="CLU_117644_2_0_0"/>
<dbReference type="RefSeq" id="WP_013564107.1">
    <property type="nucleotide sequence ID" value="NC_014962.1"/>
</dbReference>
<protein>
    <submittedName>
        <fullName evidence="1">Nucleoside 2-deoxyribosyltransferase</fullName>
    </submittedName>
</protein>
<dbReference type="PANTHER" id="PTHR15364:SF0">
    <property type="entry name" value="2'-DEOXYNUCLEOSIDE 5'-PHOSPHATE N-HYDROLASE 1"/>
    <property type="match status" value="1"/>
</dbReference>
<dbReference type="InParanoid" id="E8R6B7"/>
<evidence type="ECO:0000313" key="1">
    <source>
        <dbReference type="EMBL" id="ADV61818.1"/>
    </source>
</evidence>
<dbReference type="SUPFAM" id="SSF52309">
    <property type="entry name" value="N-(deoxy)ribosyltransferase-like"/>
    <property type="match status" value="1"/>
</dbReference>
<organism evidence="1 2">
    <name type="scientific">Isosphaera pallida (strain ATCC 43644 / DSM 9630 / IS1B)</name>
    <dbReference type="NCBI Taxonomy" id="575540"/>
    <lineage>
        <taxon>Bacteria</taxon>
        <taxon>Pseudomonadati</taxon>
        <taxon>Planctomycetota</taxon>
        <taxon>Planctomycetia</taxon>
        <taxon>Isosphaerales</taxon>
        <taxon>Isosphaeraceae</taxon>
        <taxon>Isosphaera</taxon>
    </lineage>
</organism>
<evidence type="ECO:0000313" key="2">
    <source>
        <dbReference type="Proteomes" id="UP000008631"/>
    </source>
</evidence>
<gene>
    <name evidence="1" type="ordered locus">Isop_1232</name>
</gene>
<dbReference type="InterPro" id="IPR007710">
    <property type="entry name" value="Nucleoside_deoxyribTrfase"/>
</dbReference>
<dbReference type="GO" id="GO:0070694">
    <property type="term" value="F:5-hydroxymethyl-dUMP N-hydrolase activity"/>
    <property type="evidence" value="ECO:0007669"/>
    <property type="project" value="TreeGrafter"/>
</dbReference>
<dbReference type="PANTHER" id="PTHR15364">
    <property type="entry name" value="2'-DEOXYNUCLEOSIDE 5'-PHOSPHATE N-HYDROLASE 1"/>
    <property type="match status" value="1"/>
</dbReference>
<dbReference type="eggNOG" id="COG3613">
    <property type="taxonomic scope" value="Bacteria"/>
</dbReference>
<dbReference type="InterPro" id="IPR051239">
    <property type="entry name" value="2'-dNMP_N-hydrolase"/>
</dbReference>
<dbReference type="AlphaFoldDB" id="E8R6B7"/>
<sequence>MRLYFAGPLFTQAERLWNHTIVQGLRLAGHEVFLPQEAIAELESLEAATIFELDLDGVRAAEALVAVLDGADPDSGTCFECGVAYALGRPIVAVRTDFRAGGDALPGQKMPTINLMLSQAVTEAIELVGPRTNPEAVVAAVLAALDRVGQRLTNQSKSNFNH</sequence>
<dbReference type="Pfam" id="PF05014">
    <property type="entry name" value="Nuc_deoxyrib_tr"/>
    <property type="match status" value="1"/>
</dbReference>
<proteinExistence type="predicted"/>
<reference evidence="1 2" key="2">
    <citation type="journal article" date="2011" name="Stand. Genomic Sci.">
        <title>Complete genome sequence of Isosphaera pallida type strain (IS1B).</title>
        <authorList>
            <consortium name="US DOE Joint Genome Institute (JGI-PGF)"/>
            <person name="Goker M."/>
            <person name="Cleland D."/>
            <person name="Saunders E."/>
            <person name="Lapidus A."/>
            <person name="Nolan M."/>
            <person name="Lucas S."/>
            <person name="Hammon N."/>
            <person name="Deshpande S."/>
            <person name="Cheng J.F."/>
            <person name="Tapia R."/>
            <person name="Han C."/>
            <person name="Goodwin L."/>
            <person name="Pitluck S."/>
            <person name="Liolios K."/>
            <person name="Pagani I."/>
            <person name="Ivanova N."/>
            <person name="Mavromatis K."/>
            <person name="Pati A."/>
            <person name="Chen A."/>
            <person name="Palaniappan K."/>
            <person name="Land M."/>
            <person name="Hauser L."/>
            <person name="Chang Y.J."/>
            <person name="Jeffries C.D."/>
            <person name="Detter J.C."/>
            <person name="Beck B."/>
            <person name="Woyke T."/>
            <person name="Bristow J."/>
            <person name="Eisen J.A."/>
            <person name="Markowitz V."/>
            <person name="Hugenholtz P."/>
            <person name="Kyrpides N.C."/>
            <person name="Klenk H.P."/>
        </authorList>
    </citation>
    <scope>NUCLEOTIDE SEQUENCE [LARGE SCALE GENOMIC DNA]</scope>
    <source>
        <strain evidence="2">ATCC 43644 / DSM 9630 / IS1B</strain>
    </source>
</reference>
<dbReference type="Proteomes" id="UP000008631">
    <property type="component" value="Chromosome"/>
</dbReference>